<dbReference type="Proteomes" id="UP001054837">
    <property type="component" value="Unassembled WGS sequence"/>
</dbReference>
<evidence type="ECO:0000259" key="14">
    <source>
        <dbReference type="PROSITE" id="PS50893"/>
    </source>
</evidence>
<evidence type="ECO:0000313" key="16">
    <source>
        <dbReference type="EMBL" id="GIX95123.1"/>
    </source>
</evidence>
<dbReference type="PROSITE" id="PS50893">
    <property type="entry name" value="ABC_TRANSPORTER_2"/>
    <property type="match status" value="2"/>
</dbReference>
<dbReference type="FunFam" id="3.40.50.300:FF:000997">
    <property type="entry name" value="Multidrug resistance-associated protein 1"/>
    <property type="match status" value="1"/>
</dbReference>
<feature type="transmembrane region" description="Helical" evidence="13">
    <location>
        <begin position="348"/>
        <end position="378"/>
    </location>
</feature>
<feature type="transmembrane region" description="Helical" evidence="13">
    <location>
        <begin position="451"/>
        <end position="474"/>
    </location>
</feature>
<keyword evidence="11 13" id="KW-0472">Membrane</keyword>
<evidence type="ECO:0000256" key="9">
    <source>
        <dbReference type="ARBA" id="ARBA00022967"/>
    </source>
</evidence>
<comment type="similarity">
    <text evidence="2">Belongs to the ABC transporter superfamily. ABCC family. Conjugate transporter (TC 3.A.1.208) subfamily.</text>
</comment>
<evidence type="ECO:0000256" key="4">
    <source>
        <dbReference type="ARBA" id="ARBA00022448"/>
    </source>
</evidence>
<dbReference type="FunFam" id="1.20.1560.10:FF:000037">
    <property type="entry name" value="ATP-binding cassette subfamily C member 10"/>
    <property type="match status" value="1"/>
</dbReference>
<keyword evidence="4" id="KW-0813">Transport</keyword>
<feature type="domain" description="ABC transporter" evidence="14">
    <location>
        <begin position="1178"/>
        <end position="1411"/>
    </location>
</feature>
<dbReference type="GO" id="GO:0005524">
    <property type="term" value="F:ATP binding"/>
    <property type="evidence" value="ECO:0007669"/>
    <property type="project" value="UniProtKB-KW"/>
</dbReference>
<keyword evidence="8" id="KW-0067">ATP-binding</keyword>
<feature type="domain" description="ABC transporter" evidence="14">
    <location>
        <begin position="561"/>
        <end position="787"/>
    </location>
</feature>
<dbReference type="GO" id="GO:0016887">
    <property type="term" value="F:ATP hydrolysis activity"/>
    <property type="evidence" value="ECO:0007669"/>
    <property type="project" value="InterPro"/>
</dbReference>
<comment type="caution">
    <text evidence="16">The sequence shown here is derived from an EMBL/GenBank/DDBJ whole genome shotgun (WGS) entry which is preliminary data.</text>
</comment>
<evidence type="ECO:0000256" key="7">
    <source>
        <dbReference type="ARBA" id="ARBA00022741"/>
    </source>
</evidence>
<dbReference type="EC" id="7.6.2.2" evidence="3"/>
<dbReference type="Gene3D" id="3.40.50.300">
    <property type="entry name" value="P-loop containing nucleotide triphosphate hydrolases"/>
    <property type="match status" value="2"/>
</dbReference>
<dbReference type="InterPro" id="IPR017871">
    <property type="entry name" value="ABC_transporter-like_CS"/>
</dbReference>
<reference evidence="16 17" key="1">
    <citation type="submission" date="2021-06" db="EMBL/GenBank/DDBJ databases">
        <title>Caerostris darwini draft genome.</title>
        <authorList>
            <person name="Kono N."/>
            <person name="Arakawa K."/>
        </authorList>
    </citation>
    <scope>NUCLEOTIDE SEQUENCE [LARGE SCALE GENOMIC DNA]</scope>
</reference>
<dbReference type="InterPro" id="IPR003439">
    <property type="entry name" value="ABC_transporter-like_ATP-bd"/>
</dbReference>
<keyword evidence="6" id="KW-0677">Repeat</keyword>
<keyword evidence="17" id="KW-1185">Reference proteome</keyword>
<dbReference type="GO" id="GO:0008559">
    <property type="term" value="F:ABC-type xenobiotic transporter activity"/>
    <property type="evidence" value="ECO:0007669"/>
    <property type="project" value="UniProtKB-EC"/>
</dbReference>
<dbReference type="FunFam" id="3.40.50.300:FF:000163">
    <property type="entry name" value="Multidrug resistance-associated protein member 4"/>
    <property type="match status" value="1"/>
</dbReference>
<feature type="domain" description="ABC transmembrane type-1" evidence="15">
    <location>
        <begin position="840"/>
        <end position="1142"/>
    </location>
</feature>
<dbReference type="InterPro" id="IPR027417">
    <property type="entry name" value="P-loop_NTPase"/>
</dbReference>
<feature type="transmembrane region" description="Helical" evidence="13">
    <location>
        <begin position="1085"/>
        <end position="1104"/>
    </location>
</feature>
<dbReference type="InterPro" id="IPR011527">
    <property type="entry name" value="ABC1_TM_dom"/>
</dbReference>
<evidence type="ECO:0000256" key="8">
    <source>
        <dbReference type="ARBA" id="ARBA00022840"/>
    </source>
</evidence>
<dbReference type="InterPro" id="IPR036640">
    <property type="entry name" value="ABC1_TM_sf"/>
</dbReference>
<dbReference type="SUPFAM" id="SSF52540">
    <property type="entry name" value="P-loop containing nucleoside triphosphate hydrolases"/>
    <property type="match status" value="2"/>
</dbReference>
<dbReference type="SUPFAM" id="SSF90123">
    <property type="entry name" value="ABC transporter transmembrane region"/>
    <property type="match status" value="2"/>
</dbReference>
<feature type="transmembrane region" description="Helical" evidence="13">
    <location>
        <begin position="982"/>
        <end position="1011"/>
    </location>
</feature>
<gene>
    <name evidence="16" type="primary">Abcc10</name>
    <name evidence="16" type="ORF">CDAR_178641</name>
</gene>
<dbReference type="GO" id="GO:0016020">
    <property type="term" value="C:membrane"/>
    <property type="evidence" value="ECO:0007669"/>
    <property type="project" value="UniProtKB-SubCell"/>
</dbReference>
<protein>
    <recommendedName>
        <fullName evidence="3">ABC-type xenobiotic transporter</fullName>
        <ecNumber evidence="3">7.6.2.2</ecNumber>
    </recommendedName>
</protein>
<name>A0AAV4PFC6_9ARAC</name>
<feature type="transmembrane region" description="Helical" evidence="13">
    <location>
        <begin position="1116"/>
        <end position="1134"/>
    </location>
</feature>
<keyword evidence="7" id="KW-0547">Nucleotide-binding</keyword>
<proteinExistence type="inferred from homology"/>
<dbReference type="EMBL" id="BPLQ01002703">
    <property type="protein sequence ID" value="GIX95123.1"/>
    <property type="molecule type" value="Genomic_DNA"/>
</dbReference>
<evidence type="ECO:0000256" key="3">
    <source>
        <dbReference type="ARBA" id="ARBA00012191"/>
    </source>
</evidence>
<evidence type="ECO:0000256" key="2">
    <source>
        <dbReference type="ARBA" id="ARBA00009726"/>
    </source>
</evidence>
<keyword evidence="9" id="KW-1278">Translocase</keyword>
<feature type="transmembrane region" description="Helical" evidence="13">
    <location>
        <begin position="265"/>
        <end position="288"/>
    </location>
</feature>
<dbReference type="CDD" id="cd03250">
    <property type="entry name" value="ABCC_MRP_domain1"/>
    <property type="match status" value="1"/>
</dbReference>
<evidence type="ECO:0000256" key="13">
    <source>
        <dbReference type="SAM" id="Phobius"/>
    </source>
</evidence>
<evidence type="ECO:0000259" key="15">
    <source>
        <dbReference type="PROSITE" id="PS50929"/>
    </source>
</evidence>
<dbReference type="InterPro" id="IPR003593">
    <property type="entry name" value="AAA+_ATPase"/>
</dbReference>
<evidence type="ECO:0000256" key="11">
    <source>
        <dbReference type="ARBA" id="ARBA00023136"/>
    </source>
</evidence>
<dbReference type="FunFam" id="1.20.1560.10:FF:000113">
    <property type="entry name" value="ABC transporter, putative"/>
    <property type="match status" value="1"/>
</dbReference>
<feature type="domain" description="ABC transmembrane type-1" evidence="15">
    <location>
        <begin position="228"/>
        <end position="507"/>
    </location>
</feature>
<evidence type="ECO:0000256" key="1">
    <source>
        <dbReference type="ARBA" id="ARBA00004141"/>
    </source>
</evidence>
<dbReference type="InterPro" id="IPR050173">
    <property type="entry name" value="ABC_transporter_C-like"/>
</dbReference>
<dbReference type="SMART" id="SM00382">
    <property type="entry name" value="AAA"/>
    <property type="match status" value="2"/>
</dbReference>
<dbReference type="Pfam" id="PF00005">
    <property type="entry name" value="ABC_tran"/>
    <property type="match status" value="2"/>
</dbReference>
<evidence type="ECO:0000313" key="17">
    <source>
        <dbReference type="Proteomes" id="UP001054837"/>
    </source>
</evidence>
<keyword evidence="10 13" id="KW-1133">Transmembrane helix</keyword>
<dbReference type="PROSITE" id="PS50929">
    <property type="entry name" value="ABC_TM1F"/>
    <property type="match status" value="2"/>
</dbReference>
<evidence type="ECO:0000256" key="10">
    <source>
        <dbReference type="ARBA" id="ARBA00022989"/>
    </source>
</evidence>
<evidence type="ECO:0000256" key="6">
    <source>
        <dbReference type="ARBA" id="ARBA00022737"/>
    </source>
</evidence>
<dbReference type="PANTHER" id="PTHR24223:SF330">
    <property type="entry name" value="ATP-BINDING CASSETTE SUB-FAMILY C MEMBER 10"/>
    <property type="match status" value="1"/>
</dbReference>
<keyword evidence="5 13" id="KW-0812">Transmembrane</keyword>
<feature type="transmembrane region" description="Helical" evidence="13">
    <location>
        <begin position="233"/>
        <end position="253"/>
    </location>
</feature>
<accession>A0AAV4PFC6</accession>
<dbReference type="CDD" id="cd18605">
    <property type="entry name" value="ABC_6TM_MRP7_D2_like"/>
    <property type="match status" value="1"/>
</dbReference>
<evidence type="ECO:0000256" key="5">
    <source>
        <dbReference type="ARBA" id="ARBA00022692"/>
    </source>
</evidence>
<evidence type="ECO:0000256" key="12">
    <source>
        <dbReference type="ARBA" id="ARBA00034018"/>
    </source>
</evidence>
<comment type="subcellular location">
    <subcellularLocation>
        <location evidence="1">Membrane</location>
        <topology evidence="1">Multi-pass membrane protein</topology>
    </subcellularLocation>
</comment>
<dbReference type="CDD" id="cd18598">
    <property type="entry name" value="ABC_6TM_MRP7_D1_like"/>
    <property type="match status" value="1"/>
</dbReference>
<dbReference type="PROSITE" id="PS00211">
    <property type="entry name" value="ABC_TRANSPORTER_1"/>
    <property type="match status" value="1"/>
</dbReference>
<comment type="catalytic activity">
    <reaction evidence="12">
        <text>ATP + H2O + xenobioticSide 1 = ADP + phosphate + xenobioticSide 2.</text>
        <dbReference type="EC" id="7.6.2.2"/>
    </reaction>
</comment>
<dbReference type="CDD" id="cd03244">
    <property type="entry name" value="ABCC_MRP_domain2"/>
    <property type="match status" value="1"/>
</dbReference>
<feature type="transmembrane region" description="Helical" evidence="13">
    <location>
        <begin position="830"/>
        <end position="850"/>
    </location>
</feature>
<feature type="transmembrane region" description="Helical" evidence="13">
    <location>
        <begin position="486"/>
        <end position="510"/>
    </location>
</feature>
<organism evidence="16 17">
    <name type="scientific">Caerostris darwini</name>
    <dbReference type="NCBI Taxonomy" id="1538125"/>
    <lineage>
        <taxon>Eukaryota</taxon>
        <taxon>Metazoa</taxon>
        <taxon>Ecdysozoa</taxon>
        <taxon>Arthropoda</taxon>
        <taxon>Chelicerata</taxon>
        <taxon>Arachnida</taxon>
        <taxon>Araneae</taxon>
        <taxon>Araneomorphae</taxon>
        <taxon>Entelegynae</taxon>
        <taxon>Araneoidea</taxon>
        <taxon>Araneidae</taxon>
        <taxon>Caerostris</taxon>
    </lineage>
</organism>
<feature type="transmembrane region" description="Helical" evidence="13">
    <location>
        <begin position="896"/>
        <end position="926"/>
    </location>
</feature>
<dbReference type="PANTHER" id="PTHR24223">
    <property type="entry name" value="ATP-BINDING CASSETTE SUB-FAMILY C"/>
    <property type="match status" value="1"/>
</dbReference>
<dbReference type="Gene3D" id="1.20.1560.10">
    <property type="entry name" value="ABC transporter type 1, transmembrane domain"/>
    <property type="match status" value="2"/>
</dbReference>
<sequence length="1415" mass="159213">MQKDYVTIELSYLKKAASSFIHVAIGRDQTKSGEKKNTSALGEGEKAECFHGDGAGTTVRLRSNAGLDNISISVIVLQLLYIITFLPKNFKRDDHIWTRSLNSSLEEQEPLMNSVLARYYGFSNELDLEDLGIAEEPSNIFSRILFLWVRSLMLKGYNKNLKCVNDLYDLPPSLQTSHLHEKISSQRNIFDNSIQENYIQLCCQSIKIKTLPLVSQLYNLFACEYCSIGILKFISDVSSFGGPLLLNALVSFLESKDEKDSSKGYYYAFGLFLVTLVSALTSVQYNYLISKIGLKIKATIMMMVYKKTLSLSKVTLCSMNTGEILNFISTDADRIVNFCFSFHPLWSLPLQIIIALILLYQQLHYCFIIGVVFMVIIIPINQCVAKKIASYSNLMMKAKDTRIKVMNEIISGIRIIKMNTWERIFSQKLERIRYEEVKYLKKRKYLDALCVYFWATTPVLISFLTFSVFASLGYTLTAARVFTSIALFNILIVPLNAIPWVLIGIVEAWVSVKRVNVFSQLDDLNFKEYYSDPDNGAHLQLEISNGVFSHSSIKNNSNTTDRLLNIKTNSDVSDFFLGPVGLKLSQGDFICAIGKVGSGKSSLLSGILADLSCISGQIKLNVSQRNLGIGYVSQEPWIQQKTVQENILFGKTLNISKYRKVLEACALLDDLELLPHGDRTEVGDKGVTLSGGQKARIALARAVYQDLDIYLLDDPLSAVDAHVAEHIFSNCIMGILKNKTRILCTHKVQFAEKADYLMVLAEGKVVSYGLPSQALQFYHLTEGEDIECEEKLDKPHLSGGNSLENSQSHFLVQKEEKEEGSIDLKVYKSYWLAVGSLLSILVLLFCFLMQTSKTVSDWWLSYWISSEQNTNHSVISTVNYTYTFEAPKLFGTQRSLAFYLSIYGVLAGANSIFTLFRAFLFAYAGIKAAIILHNRLLKNIMKAASSFFDVTPLGRIMNRFSSDVYCIDDAFPFILNIFLAQIFALAGCIIITCYALPLILIPVLILAVVYYKVQQYYRCTSRELKRLSSISLSPIYAHFSETLNGHSVIRAMSAVIRFQKENMERINSNLRACLATSAATQWLNIRLQFIGVAIVTAVAVIALLQKEYSHVDPGLVGLALSYVLSITALLNGTITSFTETEKEIVSVERVMQYIEGVRTEEDVLPQQPPFAWPTHGVISFINVSLQYRESCPYSLRNVSFETRPGEKIGVVGRTGSGKSSLIQVLFRMVDKFEGSVLIDGVNISNLSREKLRSNLSVIPQHPFLFSGTIRENLDPHFLKSDAQIWKALRECHMELKVHGLGGLDMEVEEQGQNFSIGEKQLLCLARAFLRRSKILCMDEATASIDYQTDSLIRHTVRMAFRRSTILVIAHRIETILDCDRVIVMKEGQIIEIDKPSTLLSDQKSEFHGLVYAKND</sequence>
<dbReference type="Pfam" id="PF00664">
    <property type="entry name" value="ABC_membrane"/>
    <property type="match status" value="2"/>
</dbReference>